<dbReference type="SUPFAM" id="SSF52540">
    <property type="entry name" value="P-loop containing nucleoside triphosphate hydrolases"/>
    <property type="match status" value="2"/>
</dbReference>
<evidence type="ECO:0000256" key="9">
    <source>
        <dbReference type="SAM" id="MobiDB-lite"/>
    </source>
</evidence>
<dbReference type="GO" id="GO:0016887">
    <property type="term" value="F:ATP hydrolysis activity"/>
    <property type="evidence" value="ECO:0007669"/>
    <property type="project" value="InterPro"/>
</dbReference>
<evidence type="ECO:0000256" key="3">
    <source>
        <dbReference type="ARBA" id="ARBA00022737"/>
    </source>
</evidence>
<dbReference type="PROSITE" id="PS00211">
    <property type="entry name" value="ABC_TRANSPORTER_1"/>
    <property type="match status" value="1"/>
</dbReference>
<comment type="similarity">
    <text evidence="1">Belongs to the ABC transporter superfamily. ABCF family. EF3 subfamily.</text>
</comment>
<evidence type="ECO:0000256" key="1">
    <source>
        <dbReference type="ARBA" id="ARBA00011054"/>
    </source>
</evidence>
<accession>A0A2G8L483</accession>
<dbReference type="InterPro" id="IPR027417">
    <property type="entry name" value="P-loop_NTPase"/>
</dbReference>
<dbReference type="Proteomes" id="UP000230750">
    <property type="component" value="Unassembled WGS sequence"/>
</dbReference>
<dbReference type="PANTHER" id="PTHR19211:SF117">
    <property type="entry name" value="ATP-BINDING CASSETTE SUB-FAMILY F MEMBER 3"/>
    <property type="match status" value="1"/>
</dbReference>
<dbReference type="PROSITE" id="PS50893">
    <property type="entry name" value="ABC_TRANSPORTER_2"/>
    <property type="match status" value="2"/>
</dbReference>
<dbReference type="CDD" id="cd03221">
    <property type="entry name" value="ABCF_EF-3"/>
    <property type="match status" value="2"/>
</dbReference>
<feature type="compositionally biased region" description="Basic and acidic residues" evidence="9">
    <location>
        <begin position="48"/>
        <end position="58"/>
    </location>
</feature>
<evidence type="ECO:0000256" key="6">
    <source>
        <dbReference type="ARBA" id="ARBA00022990"/>
    </source>
</evidence>
<dbReference type="InterPro" id="IPR017871">
    <property type="entry name" value="ABC_transporter-like_CS"/>
</dbReference>
<feature type="compositionally biased region" description="Basic and acidic residues" evidence="9">
    <location>
        <begin position="1"/>
        <end position="31"/>
    </location>
</feature>
<comment type="caution">
    <text evidence="11">The sequence shown here is derived from an EMBL/GenBank/DDBJ whole genome shotgun (WGS) entry which is preliminary data.</text>
</comment>
<evidence type="ECO:0000313" key="11">
    <source>
        <dbReference type="EMBL" id="PIK55074.1"/>
    </source>
</evidence>
<feature type="domain" description="ABC transporter" evidence="10">
    <location>
        <begin position="65"/>
        <end position="314"/>
    </location>
</feature>
<organism evidence="11 12">
    <name type="scientific">Stichopus japonicus</name>
    <name type="common">Sea cucumber</name>
    <dbReference type="NCBI Taxonomy" id="307972"/>
    <lineage>
        <taxon>Eukaryota</taxon>
        <taxon>Metazoa</taxon>
        <taxon>Echinodermata</taxon>
        <taxon>Eleutherozoa</taxon>
        <taxon>Echinozoa</taxon>
        <taxon>Holothuroidea</taxon>
        <taxon>Aspidochirotacea</taxon>
        <taxon>Aspidochirotida</taxon>
        <taxon>Stichopodidae</taxon>
        <taxon>Apostichopus</taxon>
    </lineage>
</organism>
<keyword evidence="4" id="KW-0547">Nucleotide-binding</keyword>
<keyword evidence="12" id="KW-1185">Reference proteome</keyword>
<evidence type="ECO:0000256" key="2">
    <source>
        <dbReference type="ARBA" id="ARBA00022553"/>
    </source>
</evidence>
<sequence length="597" mass="67238">MMETVDRRKLEKAEAKLKAKQEKRSGQKDESPDTNGTLVTATASQVTNRKDIKQDDAGTNRSRDIRIEKFDVAFGNRVLLKEADLLLSFGRRYGFVGRNGVGKSTLLRMISSKQLRIQSHFSILHVEQEVAGDETRAVDSVLECDELRSRLLKEERELNEKIHSTSPGSSDPKLSARLSQVYTQLEAIEADKAPARAAMILSGLGFTSEMQVQETKKFSGGWRMRIALARALFSKPDLLLLDEPTNMLDMKAILWLEDYLQEWPTTLLVVSHDKQFLREVASDIIYLHSQRIDAYKGNYDKFTQTKEEKMKNQIREYEAQMQFRAHAMVFINKFRYNAKRASLVQSKLKQLEKLPELKPVVREPDVTFRFPADVDKLSPPIIQLDEVGFHYSPGKTIFTSVDLSANLESRICIVGDNGSGKTTLLKLIQSQLSPTSGICHIHRNLRIGYFSQHHVEQMDLNKNAIEVCAARYPGKHVEEYRSILGGFGVTGELATRAVSSLSGGQKSRVAFAIMCMANPNFFILDEPTNHLDIETVEGLGNALNKFKGGVILVSHDESLIRMVCKELWVCGSGTVKAMEGGIDAYKKMVEKEFALQK</sequence>
<dbReference type="AlphaFoldDB" id="A0A2G8L483"/>
<dbReference type="FunFam" id="3.40.50.300:FF:000104">
    <property type="entry name" value="ATP-binding cassette sub-family F member 3"/>
    <property type="match status" value="1"/>
</dbReference>
<keyword evidence="3" id="KW-0677">Repeat</keyword>
<dbReference type="InterPro" id="IPR032781">
    <property type="entry name" value="ABC_tran_Xtn"/>
</dbReference>
<evidence type="ECO:0000313" key="12">
    <source>
        <dbReference type="Proteomes" id="UP000230750"/>
    </source>
</evidence>
<dbReference type="Pfam" id="PF00005">
    <property type="entry name" value="ABC_tran"/>
    <property type="match status" value="2"/>
</dbReference>
<proteinExistence type="inferred from homology"/>
<evidence type="ECO:0000256" key="7">
    <source>
        <dbReference type="ARBA" id="ARBA00023118"/>
    </source>
</evidence>
<evidence type="ECO:0000256" key="4">
    <source>
        <dbReference type="ARBA" id="ARBA00022741"/>
    </source>
</evidence>
<dbReference type="PANTHER" id="PTHR19211">
    <property type="entry name" value="ATP-BINDING TRANSPORT PROTEIN-RELATED"/>
    <property type="match status" value="1"/>
</dbReference>
<dbReference type="SMART" id="SM00382">
    <property type="entry name" value="AAA"/>
    <property type="match status" value="2"/>
</dbReference>
<dbReference type="InterPro" id="IPR003593">
    <property type="entry name" value="AAA+_ATPase"/>
</dbReference>
<dbReference type="FunFam" id="3.40.50.300:FF:000688">
    <property type="entry name" value="ATP-binding cassette sub-family F member 3"/>
    <property type="match status" value="1"/>
</dbReference>
<evidence type="ECO:0000256" key="8">
    <source>
        <dbReference type="ARBA" id="ARBA00073919"/>
    </source>
</evidence>
<dbReference type="OrthoDB" id="2110130at2759"/>
<dbReference type="GO" id="GO:0005524">
    <property type="term" value="F:ATP binding"/>
    <property type="evidence" value="ECO:0007669"/>
    <property type="project" value="UniProtKB-KW"/>
</dbReference>
<keyword evidence="2" id="KW-0597">Phosphoprotein</keyword>
<keyword evidence="6" id="KW-0007">Acetylation</keyword>
<dbReference type="STRING" id="307972.A0A2G8L483"/>
<keyword evidence="5 11" id="KW-0067">ATP-binding</keyword>
<reference evidence="11 12" key="1">
    <citation type="journal article" date="2017" name="PLoS Biol.">
        <title>The sea cucumber genome provides insights into morphological evolution and visceral regeneration.</title>
        <authorList>
            <person name="Zhang X."/>
            <person name="Sun L."/>
            <person name="Yuan J."/>
            <person name="Sun Y."/>
            <person name="Gao Y."/>
            <person name="Zhang L."/>
            <person name="Li S."/>
            <person name="Dai H."/>
            <person name="Hamel J.F."/>
            <person name="Liu C."/>
            <person name="Yu Y."/>
            <person name="Liu S."/>
            <person name="Lin W."/>
            <person name="Guo K."/>
            <person name="Jin S."/>
            <person name="Xu P."/>
            <person name="Storey K.B."/>
            <person name="Huan P."/>
            <person name="Zhang T."/>
            <person name="Zhou Y."/>
            <person name="Zhang J."/>
            <person name="Lin C."/>
            <person name="Li X."/>
            <person name="Xing L."/>
            <person name="Huo D."/>
            <person name="Sun M."/>
            <person name="Wang L."/>
            <person name="Mercier A."/>
            <person name="Li F."/>
            <person name="Yang H."/>
            <person name="Xiang J."/>
        </authorList>
    </citation>
    <scope>NUCLEOTIDE SEQUENCE [LARGE SCALE GENOMIC DNA]</scope>
    <source>
        <strain evidence="11">Shaxun</strain>
        <tissue evidence="11">Muscle</tissue>
    </source>
</reference>
<evidence type="ECO:0000259" key="10">
    <source>
        <dbReference type="PROSITE" id="PS50893"/>
    </source>
</evidence>
<keyword evidence="7" id="KW-0051">Antiviral defense</keyword>
<dbReference type="Gene3D" id="3.40.50.300">
    <property type="entry name" value="P-loop containing nucleotide triphosphate hydrolases"/>
    <property type="match status" value="2"/>
</dbReference>
<protein>
    <recommendedName>
        <fullName evidence="8">ATP-binding cassette sub-family F member 3</fullName>
    </recommendedName>
</protein>
<gene>
    <name evidence="11" type="ORF">BSL78_08024</name>
</gene>
<dbReference type="EMBL" id="MRZV01000226">
    <property type="protein sequence ID" value="PIK55074.1"/>
    <property type="molecule type" value="Genomic_DNA"/>
</dbReference>
<feature type="domain" description="ABC transporter" evidence="10">
    <location>
        <begin position="382"/>
        <end position="597"/>
    </location>
</feature>
<dbReference type="Pfam" id="PF12848">
    <property type="entry name" value="ABC_tran_Xtn"/>
    <property type="match status" value="1"/>
</dbReference>
<dbReference type="GO" id="GO:0051607">
    <property type="term" value="P:defense response to virus"/>
    <property type="evidence" value="ECO:0007669"/>
    <property type="project" value="UniProtKB-KW"/>
</dbReference>
<feature type="region of interest" description="Disordered" evidence="9">
    <location>
        <begin position="1"/>
        <end position="58"/>
    </location>
</feature>
<dbReference type="InterPro" id="IPR003439">
    <property type="entry name" value="ABC_transporter-like_ATP-bd"/>
</dbReference>
<dbReference type="InterPro" id="IPR050611">
    <property type="entry name" value="ABCF"/>
</dbReference>
<feature type="compositionally biased region" description="Polar residues" evidence="9">
    <location>
        <begin position="33"/>
        <end position="47"/>
    </location>
</feature>
<name>A0A2G8L483_STIJA</name>
<evidence type="ECO:0000256" key="5">
    <source>
        <dbReference type="ARBA" id="ARBA00022840"/>
    </source>
</evidence>